<name>A0A2P2JSR7_RHIMU</name>
<dbReference type="AlphaFoldDB" id="A0A2P2JSR7"/>
<dbReference type="EMBL" id="GGEC01016016">
    <property type="protein sequence ID" value="MBW96499.1"/>
    <property type="molecule type" value="Transcribed_RNA"/>
</dbReference>
<reference evidence="1" key="1">
    <citation type="submission" date="2018-02" db="EMBL/GenBank/DDBJ databases">
        <title>Rhizophora mucronata_Transcriptome.</title>
        <authorList>
            <person name="Meera S.P."/>
            <person name="Sreeshan A."/>
            <person name="Augustine A."/>
        </authorList>
    </citation>
    <scope>NUCLEOTIDE SEQUENCE</scope>
    <source>
        <tissue evidence="1">Leaf</tissue>
    </source>
</reference>
<evidence type="ECO:0000313" key="1">
    <source>
        <dbReference type="EMBL" id="MBW96499.1"/>
    </source>
</evidence>
<sequence>MCVCECVLNEEGKSRGREVQCARREQFDQQSQKRASCQCNSKQPSALSFCDLGSLCCAGF</sequence>
<protein>
    <submittedName>
        <fullName evidence="1">THO complex subunit 3 isoform X1</fullName>
    </submittedName>
</protein>
<organism evidence="1">
    <name type="scientific">Rhizophora mucronata</name>
    <name type="common">Asiatic mangrove</name>
    <dbReference type="NCBI Taxonomy" id="61149"/>
    <lineage>
        <taxon>Eukaryota</taxon>
        <taxon>Viridiplantae</taxon>
        <taxon>Streptophyta</taxon>
        <taxon>Embryophyta</taxon>
        <taxon>Tracheophyta</taxon>
        <taxon>Spermatophyta</taxon>
        <taxon>Magnoliopsida</taxon>
        <taxon>eudicotyledons</taxon>
        <taxon>Gunneridae</taxon>
        <taxon>Pentapetalae</taxon>
        <taxon>rosids</taxon>
        <taxon>fabids</taxon>
        <taxon>Malpighiales</taxon>
        <taxon>Rhizophoraceae</taxon>
        <taxon>Rhizophora</taxon>
    </lineage>
</organism>
<accession>A0A2P2JSR7</accession>
<proteinExistence type="predicted"/>